<keyword evidence="12" id="KW-0411">Iron-sulfur</keyword>
<dbReference type="GO" id="GO:0000049">
    <property type="term" value="F:tRNA binding"/>
    <property type="evidence" value="ECO:0007669"/>
    <property type="project" value="UniProtKB-KW"/>
</dbReference>
<dbReference type="InterPro" id="IPR006638">
    <property type="entry name" value="Elp3/MiaA/NifB-like_rSAM"/>
</dbReference>
<dbReference type="Proteomes" id="UP000228900">
    <property type="component" value="Unassembled WGS sequence"/>
</dbReference>
<dbReference type="GO" id="GO:0002926">
    <property type="term" value="P:tRNA wobble base 5-methoxycarbonylmethyl-2-thiouridinylation"/>
    <property type="evidence" value="ECO:0007669"/>
    <property type="project" value="TreeGrafter"/>
</dbReference>
<keyword evidence="4" id="KW-0004">4Fe-4S</keyword>
<evidence type="ECO:0000256" key="9">
    <source>
        <dbReference type="ARBA" id="ARBA00022723"/>
    </source>
</evidence>
<evidence type="ECO:0000256" key="14">
    <source>
        <dbReference type="ARBA" id="ARBA00044771"/>
    </source>
</evidence>
<sequence length="550" mass="62823">MRQAILEFLSSDFTKIKNSNQMSELKRRLAKKYGDAMLLHSDLLPEIKKLLQNKNLTPKEKNNLEAAVLLLKKRAIRTLSGIAPVAVLTKPYPCPGNCAYCPNEKDVPASYLSNEPAVMRAIRCQYDPYRQIVLRLKALENNGHEPNKIEVIVIGGTWSYFPEKYKFWYILNCFKAANDYPHLKLPEDPNEDSRLKLADALIKKIKSPFSQNIKLTDLKKQLKLEQQKNTKAKYKIIGLTLETRPDYINDSELLEMRELGATRVEIGVQAVDDQILKLNKRGSGIQEIAAATKLLKDYGFKVTYHFMPALPGSTPQRDLEMFKELFSNPNYQPDQIKFYPTVVTKGSLLYRWYKAGKYQPYTDQELEDLIASCKAIVPPYVRIIRLIRDIPGESIVAGNLITNLRQVMQQKGVKCNCIRCREIKDKPMDVKKAKLLIIQYPASDGMEYFLSYNSPDEKDLYGFCRLRITANSPIAPAIIRELHVYGQLVPMGKTKKVQHSGLGKKLMKEAEKIAQKNKAKELAIISGVGVRGYYQKLGYKLKNTYMIKSL</sequence>
<dbReference type="PANTHER" id="PTHR11135:SF2">
    <property type="entry name" value="ELONGATOR COMPLEX PROTEIN 3"/>
    <property type="match status" value="1"/>
</dbReference>
<dbReference type="SUPFAM" id="SSF55729">
    <property type="entry name" value="Acyl-CoA N-acyltransferases (Nat)"/>
    <property type="match status" value="1"/>
</dbReference>
<evidence type="ECO:0000256" key="6">
    <source>
        <dbReference type="ARBA" id="ARBA00022679"/>
    </source>
</evidence>
<keyword evidence="10" id="KW-0694">RNA-binding</keyword>
<evidence type="ECO:0000256" key="5">
    <source>
        <dbReference type="ARBA" id="ARBA00022555"/>
    </source>
</evidence>
<evidence type="ECO:0000256" key="8">
    <source>
        <dbReference type="ARBA" id="ARBA00022694"/>
    </source>
</evidence>
<feature type="domain" description="N-acetyltransferase" evidence="16">
    <location>
        <begin position="418"/>
        <end position="550"/>
    </location>
</feature>
<evidence type="ECO:0000256" key="7">
    <source>
        <dbReference type="ARBA" id="ARBA00022691"/>
    </source>
</evidence>
<evidence type="ECO:0000313" key="18">
    <source>
        <dbReference type="EMBL" id="PIT95273.1"/>
    </source>
</evidence>
<dbReference type="GO" id="GO:0033588">
    <property type="term" value="C:elongator holoenzyme complex"/>
    <property type="evidence" value="ECO:0007669"/>
    <property type="project" value="TreeGrafter"/>
</dbReference>
<evidence type="ECO:0000313" key="19">
    <source>
        <dbReference type="Proteomes" id="UP000228900"/>
    </source>
</evidence>
<keyword evidence="6" id="KW-0808">Transferase</keyword>
<dbReference type="InterPro" id="IPR058240">
    <property type="entry name" value="rSAM_sf"/>
</dbReference>
<dbReference type="EMBL" id="PFAQ01000010">
    <property type="protein sequence ID" value="PIT95273.1"/>
    <property type="molecule type" value="Genomic_DNA"/>
</dbReference>
<dbReference type="InterPro" id="IPR016181">
    <property type="entry name" value="Acyl_CoA_acyltransferase"/>
</dbReference>
<dbReference type="SFLD" id="SFLDG01086">
    <property type="entry name" value="elongater_protein-like"/>
    <property type="match status" value="1"/>
</dbReference>
<evidence type="ECO:0000259" key="16">
    <source>
        <dbReference type="PROSITE" id="PS51186"/>
    </source>
</evidence>
<feature type="domain" description="Radical SAM core" evidence="17">
    <location>
        <begin position="77"/>
        <end position="393"/>
    </location>
</feature>
<protein>
    <recommendedName>
        <fullName evidence="14">tRNA carboxymethyluridine synthase</fullName>
        <ecNumber evidence="14">2.3.1.311</ecNumber>
    </recommendedName>
</protein>
<comment type="catalytic activity">
    <reaction evidence="15">
        <text>uridine(34) in tRNA + acetyl-CoA + S-adenosyl-L-methionine + H2O = 5-(carboxymethyl)uridine(34) in tRNA + 5'-deoxyadenosine + L-methionine + CoA + 2 H(+)</text>
        <dbReference type="Rhea" id="RHEA:61020"/>
        <dbReference type="Rhea" id="RHEA-COMP:10407"/>
        <dbReference type="Rhea" id="RHEA-COMP:11727"/>
        <dbReference type="ChEBI" id="CHEBI:15377"/>
        <dbReference type="ChEBI" id="CHEBI:15378"/>
        <dbReference type="ChEBI" id="CHEBI:17319"/>
        <dbReference type="ChEBI" id="CHEBI:57287"/>
        <dbReference type="ChEBI" id="CHEBI:57288"/>
        <dbReference type="ChEBI" id="CHEBI:57844"/>
        <dbReference type="ChEBI" id="CHEBI:59789"/>
        <dbReference type="ChEBI" id="CHEBI:65315"/>
        <dbReference type="ChEBI" id="CHEBI:74882"/>
        <dbReference type="EC" id="2.3.1.311"/>
    </reaction>
    <physiologicalReaction direction="left-to-right" evidence="15">
        <dbReference type="Rhea" id="RHEA:61021"/>
    </physiologicalReaction>
</comment>
<name>A0A2M6WR90_9BACT</name>
<evidence type="ECO:0000259" key="17">
    <source>
        <dbReference type="PROSITE" id="PS51918"/>
    </source>
</evidence>
<keyword evidence="7" id="KW-0949">S-adenosyl-L-methionine</keyword>
<gene>
    <name evidence="18" type="ORF">COT98_00555</name>
</gene>
<dbReference type="InterPro" id="IPR007197">
    <property type="entry name" value="rSAM"/>
</dbReference>
<keyword evidence="5" id="KW-0820">tRNA-binding</keyword>
<dbReference type="GO" id="GO:0051539">
    <property type="term" value="F:4 iron, 4 sulfur cluster binding"/>
    <property type="evidence" value="ECO:0007669"/>
    <property type="project" value="UniProtKB-KW"/>
</dbReference>
<dbReference type="AlphaFoldDB" id="A0A2M6WR90"/>
<dbReference type="GO" id="GO:0005737">
    <property type="term" value="C:cytoplasm"/>
    <property type="evidence" value="ECO:0007669"/>
    <property type="project" value="TreeGrafter"/>
</dbReference>
<dbReference type="InterPro" id="IPR032432">
    <property type="entry name" value="Radical_SAM_C"/>
</dbReference>
<dbReference type="PANTHER" id="PTHR11135">
    <property type="entry name" value="HISTONE ACETYLTRANSFERASE-RELATED"/>
    <property type="match status" value="1"/>
</dbReference>
<proteinExistence type="inferred from homology"/>
<organism evidence="18 19">
    <name type="scientific">Candidatus Falkowbacteria bacterium CG10_big_fil_rev_8_21_14_0_10_39_9</name>
    <dbReference type="NCBI Taxonomy" id="1974566"/>
    <lineage>
        <taxon>Bacteria</taxon>
        <taxon>Candidatus Falkowiibacteriota</taxon>
    </lineage>
</organism>
<dbReference type="SMART" id="SM00729">
    <property type="entry name" value="Elp3"/>
    <property type="match status" value="1"/>
</dbReference>
<dbReference type="Pfam" id="PF16199">
    <property type="entry name" value="Radical_SAM_C"/>
    <property type="match status" value="1"/>
</dbReference>
<comment type="cofactor">
    <cofactor evidence="1">
        <name>[4Fe-4S] cluster</name>
        <dbReference type="ChEBI" id="CHEBI:49883"/>
    </cofactor>
</comment>
<evidence type="ECO:0000256" key="15">
    <source>
        <dbReference type="ARBA" id="ARBA00047372"/>
    </source>
</evidence>
<dbReference type="InterPro" id="IPR034687">
    <property type="entry name" value="ELP3-like"/>
</dbReference>
<evidence type="ECO:0000256" key="2">
    <source>
        <dbReference type="ARBA" id="ARBA00005217"/>
    </source>
</evidence>
<accession>A0A2M6WR90</accession>
<keyword evidence="8" id="KW-0819">tRNA processing</keyword>
<dbReference type="CDD" id="cd01335">
    <property type="entry name" value="Radical_SAM"/>
    <property type="match status" value="1"/>
</dbReference>
<dbReference type="Pfam" id="PF04055">
    <property type="entry name" value="Radical_SAM"/>
    <property type="match status" value="1"/>
</dbReference>
<keyword evidence="9" id="KW-0479">Metal-binding</keyword>
<dbReference type="SUPFAM" id="SSF102114">
    <property type="entry name" value="Radical SAM enzymes"/>
    <property type="match status" value="1"/>
</dbReference>
<evidence type="ECO:0000256" key="12">
    <source>
        <dbReference type="ARBA" id="ARBA00023014"/>
    </source>
</evidence>
<dbReference type="InterPro" id="IPR039661">
    <property type="entry name" value="ELP3"/>
</dbReference>
<dbReference type="SFLD" id="SFLDF00344">
    <property type="entry name" value="ELP3-like"/>
    <property type="match status" value="1"/>
</dbReference>
<evidence type="ECO:0000256" key="10">
    <source>
        <dbReference type="ARBA" id="ARBA00022884"/>
    </source>
</evidence>
<dbReference type="Gene3D" id="3.30.750.200">
    <property type="match status" value="1"/>
</dbReference>
<dbReference type="SFLD" id="SFLDS00029">
    <property type="entry name" value="Radical_SAM"/>
    <property type="match status" value="1"/>
</dbReference>
<evidence type="ECO:0000256" key="13">
    <source>
        <dbReference type="ARBA" id="ARBA00023315"/>
    </source>
</evidence>
<evidence type="ECO:0000256" key="3">
    <source>
        <dbReference type="ARBA" id="ARBA00005494"/>
    </source>
</evidence>
<keyword evidence="13" id="KW-0012">Acyltransferase</keyword>
<evidence type="ECO:0000256" key="11">
    <source>
        <dbReference type="ARBA" id="ARBA00023004"/>
    </source>
</evidence>
<evidence type="ECO:0000256" key="1">
    <source>
        <dbReference type="ARBA" id="ARBA00001966"/>
    </source>
</evidence>
<comment type="pathway">
    <text evidence="2">tRNA modification.</text>
</comment>
<keyword evidence="11" id="KW-0408">Iron</keyword>
<reference evidence="19" key="1">
    <citation type="submission" date="2017-09" db="EMBL/GenBank/DDBJ databases">
        <title>Depth-based differentiation of microbial function through sediment-hosted aquifers and enrichment of novel symbionts in the deep terrestrial subsurface.</title>
        <authorList>
            <person name="Probst A.J."/>
            <person name="Ladd B."/>
            <person name="Jarett J.K."/>
            <person name="Geller-Mcgrath D.E."/>
            <person name="Sieber C.M.K."/>
            <person name="Emerson J.B."/>
            <person name="Anantharaman K."/>
            <person name="Thomas B.C."/>
            <person name="Malmstrom R."/>
            <person name="Stieglmeier M."/>
            <person name="Klingl A."/>
            <person name="Woyke T."/>
            <person name="Ryan C.M."/>
            <person name="Banfield J.F."/>
        </authorList>
    </citation>
    <scope>NUCLEOTIDE SEQUENCE [LARGE SCALE GENOMIC DNA]</scope>
</reference>
<evidence type="ECO:0000256" key="4">
    <source>
        <dbReference type="ARBA" id="ARBA00022485"/>
    </source>
</evidence>
<dbReference type="EC" id="2.3.1.311" evidence="14"/>
<dbReference type="NCBIfam" id="TIGR01211">
    <property type="entry name" value="ELP3"/>
    <property type="match status" value="1"/>
</dbReference>
<comment type="caution">
    <text evidence="18">The sequence shown here is derived from an EMBL/GenBank/DDBJ whole genome shotgun (WGS) entry which is preliminary data.</text>
</comment>
<dbReference type="PROSITE" id="PS51918">
    <property type="entry name" value="RADICAL_SAM"/>
    <property type="match status" value="1"/>
</dbReference>
<dbReference type="PROSITE" id="PS51186">
    <property type="entry name" value="GNAT"/>
    <property type="match status" value="1"/>
</dbReference>
<dbReference type="GO" id="GO:0106261">
    <property type="term" value="F:tRNA uridine(34) acetyltransferase activity"/>
    <property type="evidence" value="ECO:0007669"/>
    <property type="project" value="UniProtKB-EC"/>
</dbReference>
<comment type="similarity">
    <text evidence="3">Belongs to the ELP3 family.</text>
</comment>
<dbReference type="GO" id="GO:0046872">
    <property type="term" value="F:metal ion binding"/>
    <property type="evidence" value="ECO:0007669"/>
    <property type="project" value="UniProtKB-KW"/>
</dbReference>
<dbReference type="Gene3D" id="3.40.630.30">
    <property type="match status" value="1"/>
</dbReference>
<dbReference type="InterPro" id="IPR000182">
    <property type="entry name" value="GNAT_dom"/>
</dbReference>